<dbReference type="InterPro" id="IPR036736">
    <property type="entry name" value="ACP-like_sf"/>
</dbReference>
<evidence type="ECO:0000259" key="1">
    <source>
        <dbReference type="PROSITE" id="PS50075"/>
    </source>
</evidence>
<dbReference type="InterPro" id="IPR009081">
    <property type="entry name" value="PP-bd_ACP"/>
</dbReference>
<reference evidence="2 3" key="1">
    <citation type="submission" date="2024-06" db="EMBL/GenBank/DDBJ databases">
        <title>The Natural Products Discovery Center: Release of the First 8490 Sequenced Strains for Exploring Actinobacteria Biosynthetic Diversity.</title>
        <authorList>
            <person name="Kalkreuter E."/>
            <person name="Kautsar S.A."/>
            <person name="Yang D."/>
            <person name="Bader C.D."/>
            <person name="Teijaro C.N."/>
            <person name="Fluegel L."/>
            <person name="Davis C.M."/>
            <person name="Simpson J.R."/>
            <person name="Lauterbach L."/>
            <person name="Steele A.D."/>
            <person name="Gui C."/>
            <person name="Meng S."/>
            <person name="Li G."/>
            <person name="Viehrig K."/>
            <person name="Ye F."/>
            <person name="Su P."/>
            <person name="Kiefer A.F."/>
            <person name="Nichols A."/>
            <person name="Cepeda A.J."/>
            <person name="Yan W."/>
            <person name="Fan B."/>
            <person name="Jiang Y."/>
            <person name="Adhikari A."/>
            <person name="Zheng C.-J."/>
            <person name="Schuster L."/>
            <person name="Cowan T.M."/>
            <person name="Smanski M.J."/>
            <person name="Chevrette M.G."/>
            <person name="De Carvalho L.P.S."/>
            <person name="Shen B."/>
        </authorList>
    </citation>
    <scope>NUCLEOTIDE SEQUENCE [LARGE SCALE GENOMIC DNA]</scope>
    <source>
        <strain evidence="2 3">NPDC050403</strain>
    </source>
</reference>
<sequence length="145" mass="15605">MTGTAEELTAVVITSIADAIGLEEDEIHRESTLIDELGAESIDMLDVMFRIHRDTEVAISVTDVADLLQGGIPDDEFGDENEIVTEVGLAHLEKVLPQFDRDSLTGPLRGDQVLGLVTVGNLIDLVHLLAARQREAEHAAAGAPR</sequence>
<dbReference type="RefSeq" id="WP_109522629.1">
    <property type="nucleotide sequence ID" value="NZ_JBFAKC010000004.1"/>
</dbReference>
<accession>A0ABV3FS58</accession>
<dbReference type="PROSITE" id="PS50075">
    <property type="entry name" value="CARRIER"/>
    <property type="match status" value="1"/>
</dbReference>
<name>A0ABV3FS58_9NOCA</name>
<evidence type="ECO:0000313" key="3">
    <source>
        <dbReference type="Proteomes" id="UP001551695"/>
    </source>
</evidence>
<keyword evidence="3" id="KW-1185">Reference proteome</keyword>
<dbReference type="SUPFAM" id="SSF47336">
    <property type="entry name" value="ACP-like"/>
    <property type="match status" value="1"/>
</dbReference>
<protein>
    <submittedName>
        <fullName evidence="2">Acyl carrier protein</fullName>
    </submittedName>
</protein>
<dbReference type="Gene3D" id="1.10.1200.10">
    <property type="entry name" value="ACP-like"/>
    <property type="match status" value="1"/>
</dbReference>
<dbReference type="Proteomes" id="UP001551695">
    <property type="component" value="Unassembled WGS sequence"/>
</dbReference>
<organism evidence="2 3">
    <name type="scientific">Nocardia aurea</name>
    <dbReference type="NCBI Taxonomy" id="2144174"/>
    <lineage>
        <taxon>Bacteria</taxon>
        <taxon>Bacillati</taxon>
        <taxon>Actinomycetota</taxon>
        <taxon>Actinomycetes</taxon>
        <taxon>Mycobacteriales</taxon>
        <taxon>Nocardiaceae</taxon>
        <taxon>Nocardia</taxon>
    </lineage>
</organism>
<feature type="domain" description="Carrier" evidence="1">
    <location>
        <begin position="6"/>
        <end position="88"/>
    </location>
</feature>
<evidence type="ECO:0000313" key="2">
    <source>
        <dbReference type="EMBL" id="MEV0708240.1"/>
    </source>
</evidence>
<comment type="caution">
    <text evidence="2">The sequence shown here is derived from an EMBL/GenBank/DDBJ whole genome shotgun (WGS) entry which is preliminary data.</text>
</comment>
<dbReference type="Pfam" id="PF00550">
    <property type="entry name" value="PP-binding"/>
    <property type="match status" value="1"/>
</dbReference>
<dbReference type="EMBL" id="JBFAKC010000004">
    <property type="protein sequence ID" value="MEV0708240.1"/>
    <property type="molecule type" value="Genomic_DNA"/>
</dbReference>
<gene>
    <name evidence="2" type="ORF">AB0I48_11795</name>
</gene>
<proteinExistence type="predicted"/>